<protein>
    <submittedName>
        <fullName evidence="1">Uncharacterized protein</fullName>
    </submittedName>
</protein>
<dbReference type="EMBL" id="JBFOHK010000002">
    <property type="protein sequence ID" value="MEW9571495.1"/>
    <property type="molecule type" value="Genomic_DNA"/>
</dbReference>
<evidence type="ECO:0000313" key="2">
    <source>
        <dbReference type="Proteomes" id="UP001556220"/>
    </source>
</evidence>
<gene>
    <name evidence="1" type="ORF">ABQJ54_07015</name>
</gene>
<name>A0ABV3QCM0_9GAMM</name>
<keyword evidence="2" id="KW-1185">Reference proteome</keyword>
<dbReference type="Proteomes" id="UP001556220">
    <property type="component" value="Unassembled WGS sequence"/>
</dbReference>
<sequence>PHNSPVHTVKDHFTAEPSARGHFVPVSRPFYIVLSGRQQSREDLISASCWGAVPMQQRGGEY</sequence>
<accession>A0ABV3QCM0</accession>
<reference evidence="1 2" key="1">
    <citation type="submission" date="2024-06" db="EMBL/GenBank/DDBJ databases">
        <authorList>
            <person name="Woo H."/>
        </authorList>
    </citation>
    <scope>NUCLEOTIDE SEQUENCE [LARGE SCALE GENOMIC DNA]</scope>
    <source>
        <strain evidence="1 2">Si-c</strain>
    </source>
</reference>
<comment type="caution">
    <text evidence="1">The sequence shown here is derived from an EMBL/GenBank/DDBJ whole genome shotgun (WGS) entry which is preliminary data.</text>
</comment>
<organism evidence="1 2">
    <name type="scientific">Rhodanobacter lycopersici</name>
    <dbReference type="NCBI Taxonomy" id="3162487"/>
    <lineage>
        <taxon>Bacteria</taxon>
        <taxon>Pseudomonadati</taxon>
        <taxon>Pseudomonadota</taxon>
        <taxon>Gammaproteobacteria</taxon>
        <taxon>Lysobacterales</taxon>
        <taxon>Rhodanobacteraceae</taxon>
        <taxon>Rhodanobacter</taxon>
    </lineage>
</organism>
<feature type="non-terminal residue" evidence="1">
    <location>
        <position position="1"/>
    </location>
</feature>
<evidence type="ECO:0000313" key="1">
    <source>
        <dbReference type="EMBL" id="MEW9571495.1"/>
    </source>
</evidence>
<proteinExistence type="predicted"/>
<dbReference type="RefSeq" id="WP_367853582.1">
    <property type="nucleotide sequence ID" value="NZ_JBFOHK010000002.1"/>
</dbReference>